<dbReference type="EMBL" id="JACHMC010000001">
    <property type="protein sequence ID" value="MBB4883648.1"/>
    <property type="molecule type" value="Genomic_DNA"/>
</dbReference>
<dbReference type="Proteomes" id="UP000560081">
    <property type="component" value="Unassembled WGS sequence"/>
</dbReference>
<organism evidence="1 2">
    <name type="scientific">Micrococcus flavus</name>
    <dbReference type="NCBI Taxonomy" id="384602"/>
    <lineage>
        <taxon>Bacteria</taxon>
        <taxon>Bacillati</taxon>
        <taxon>Actinomycetota</taxon>
        <taxon>Actinomycetes</taxon>
        <taxon>Micrococcales</taxon>
        <taxon>Micrococcaceae</taxon>
        <taxon>Micrococcus</taxon>
    </lineage>
</organism>
<gene>
    <name evidence="1" type="ORF">BJ976_001999</name>
</gene>
<dbReference type="OrthoDB" id="290927at2"/>
<reference evidence="1 2" key="1">
    <citation type="submission" date="2020-08" db="EMBL/GenBank/DDBJ databases">
        <title>Sequencing the genomes of 1000 actinobacteria strains.</title>
        <authorList>
            <person name="Klenk H.-P."/>
        </authorList>
    </citation>
    <scope>NUCLEOTIDE SEQUENCE [LARGE SCALE GENOMIC DNA]</scope>
    <source>
        <strain evidence="1 2">DSM 19079</strain>
    </source>
</reference>
<name>A0A4Y8X1B8_9MICC</name>
<dbReference type="GO" id="GO:0050482">
    <property type="term" value="P:arachidonate secretion"/>
    <property type="evidence" value="ECO:0007669"/>
    <property type="project" value="InterPro"/>
</dbReference>
<dbReference type="RefSeq" id="WP_135030173.1">
    <property type="nucleotide sequence ID" value="NZ_BMLA01000031.1"/>
</dbReference>
<evidence type="ECO:0000313" key="1">
    <source>
        <dbReference type="EMBL" id="MBB4883648.1"/>
    </source>
</evidence>
<dbReference type="GO" id="GO:0004623">
    <property type="term" value="F:phospholipase A2 activity"/>
    <property type="evidence" value="ECO:0007669"/>
    <property type="project" value="InterPro"/>
</dbReference>
<proteinExistence type="predicted"/>
<comment type="caution">
    <text evidence="1">The sequence shown here is derived from an EMBL/GenBank/DDBJ whole genome shotgun (WGS) entry which is preliminary data.</text>
</comment>
<dbReference type="Gene3D" id="1.20.90.10">
    <property type="entry name" value="Phospholipase A2 domain"/>
    <property type="match status" value="1"/>
</dbReference>
<dbReference type="InterPro" id="IPR036444">
    <property type="entry name" value="PLipase_A2_dom_sf"/>
</dbReference>
<accession>A0A4Y8X1B8</accession>
<evidence type="ECO:0008006" key="3">
    <source>
        <dbReference type="Google" id="ProtNLM"/>
    </source>
</evidence>
<evidence type="ECO:0000313" key="2">
    <source>
        <dbReference type="Proteomes" id="UP000560081"/>
    </source>
</evidence>
<sequence>MTLWLAPSAGAISISRGYDAVLEDVSGGAAEDALFIYPVHEVIPSGEGLRILFRAPHGCSPATGSAFTCEEGSREFRPVLNDVSREAVSYSVEVTHEGVIVTAPDVDGKVLVGGVVGEGASHVQAAALDNLSAKESAGLVEKAVDESSRVALAGPVTVPRGYTHCPYIGCRDRTLHDYFSYSPDSWGRADFRGPCAYHDTDIERIRALSRTLDAKRSARRSADAILITRMQYNCRWYYAGDAAVTPCSEFALIYKAAIAYKTDTWNGR</sequence>
<dbReference type="AlphaFoldDB" id="A0A4Y8X1B8"/>
<protein>
    <recommendedName>
        <fullName evidence="3">Phospholipase</fullName>
    </recommendedName>
</protein>
<keyword evidence="2" id="KW-1185">Reference proteome</keyword>
<dbReference type="GO" id="GO:0006644">
    <property type="term" value="P:phospholipid metabolic process"/>
    <property type="evidence" value="ECO:0007669"/>
    <property type="project" value="InterPro"/>
</dbReference>